<evidence type="ECO:0000313" key="2">
    <source>
        <dbReference type="Proteomes" id="UP000250222"/>
    </source>
</evidence>
<organism evidence="1 2">
    <name type="scientific">Georgenia satyanarayanai</name>
    <dbReference type="NCBI Taxonomy" id="860221"/>
    <lineage>
        <taxon>Bacteria</taxon>
        <taxon>Bacillati</taxon>
        <taxon>Actinomycetota</taxon>
        <taxon>Actinomycetes</taxon>
        <taxon>Micrococcales</taxon>
        <taxon>Bogoriellaceae</taxon>
        <taxon>Georgenia</taxon>
    </lineage>
</organism>
<dbReference type="OrthoDB" id="4748714at2"/>
<proteinExistence type="predicted"/>
<protein>
    <recommendedName>
        <fullName evidence="3">Antitoxin Xre/MbcA/ParS-like toxin-binding domain-containing protein</fullName>
    </recommendedName>
</protein>
<evidence type="ECO:0008006" key="3">
    <source>
        <dbReference type="Google" id="ProtNLM"/>
    </source>
</evidence>
<evidence type="ECO:0000313" key="1">
    <source>
        <dbReference type="EMBL" id="SSA47308.1"/>
    </source>
</evidence>
<dbReference type="RefSeq" id="WP_146237608.1">
    <property type="nucleotide sequence ID" value="NZ_QKLZ01000026.1"/>
</dbReference>
<dbReference type="AlphaFoldDB" id="A0A2Y9AVE6"/>
<reference evidence="1 2" key="1">
    <citation type="submission" date="2016-10" db="EMBL/GenBank/DDBJ databases">
        <authorList>
            <person name="Cai Z."/>
        </authorList>
    </citation>
    <scope>NUCLEOTIDE SEQUENCE [LARGE SCALE GENOMIC DNA]</scope>
    <source>
        <strain evidence="1 2">CGMCC 1.10826</strain>
    </source>
</reference>
<accession>A0A2Y9AVE6</accession>
<dbReference type="Proteomes" id="UP000250222">
    <property type="component" value="Unassembled WGS sequence"/>
</dbReference>
<sequence>MRADVVAAHADATRLDIHDLVRILNEDVGTTVVQAMTGTKDRGQPARWARPDGPEPRLKTVNQLRLGYRVWHLLEQEEGPDVALAWLVGANPRLGETTPVSAVRDLKSAEVIGAALAFIDGSPAA</sequence>
<gene>
    <name evidence="1" type="ORF">SAMN05216184_1264</name>
</gene>
<keyword evidence="2" id="KW-1185">Reference proteome</keyword>
<dbReference type="EMBL" id="UETB01000026">
    <property type="protein sequence ID" value="SSA47308.1"/>
    <property type="molecule type" value="Genomic_DNA"/>
</dbReference>
<name>A0A2Y9AVE6_9MICO</name>